<dbReference type="GO" id="GO:0005524">
    <property type="term" value="F:ATP binding"/>
    <property type="evidence" value="ECO:0007669"/>
    <property type="project" value="UniProtKB-UniRule"/>
</dbReference>
<feature type="domain" description="Protein kinase" evidence="10">
    <location>
        <begin position="23"/>
        <end position="313"/>
    </location>
</feature>
<proteinExistence type="inferred from homology"/>
<evidence type="ECO:0000256" key="7">
    <source>
        <dbReference type="RuleBase" id="RU000304"/>
    </source>
</evidence>
<dbReference type="InterPro" id="IPR000719">
    <property type="entry name" value="Prot_kinase_dom"/>
</dbReference>
<dbReference type="EC" id="2.7.11.24" evidence="8"/>
<dbReference type="PROSITE" id="PS00108">
    <property type="entry name" value="PROTEIN_KINASE_ST"/>
    <property type="match status" value="1"/>
</dbReference>
<dbReference type="AlphaFoldDB" id="A0AAD7UN99"/>
<comment type="caution">
    <text evidence="11">The sequence shown here is derived from an EMBL/GenBank/DDBJ whole genome shotgun (WGS) entry which is preliminary data.</text>
</comment>
<name>A0AAD7UN99_9STRA</name>
<feature type="binding site" evidence="6">
    <location>
        <position position="53"/>
    </location>
    <ligand>
        <name>ATP</name>
        <dbReference type="ChEBI" id="CHEBI:30616"/>
    </ligand>
</feature>
<keyword evidence="4 8" id="KW-0418">Kinase</keyword>
<keyword evidence="1 7" id="KW-0723">Serine/threonine-protein kinase</keyword>
<dbReference type="FunFam" id="1.10.510.10:FF:000040">
    <property type="entry name" value="Mitogen-activated protein kinase"/>
    <property type="match status" value="1"/>
</dbReference>
<evidence type="ECO:0000313" key="11">
    <source>
        <dbReference type="EMBL" id="KAJ8611261.1"/>
    </source>
</evidence>
<evidence type="ECO:0000259" key="10">
    <source>
        <dbReference type="PROSITE" id="PS50011"/>
    </source>
</evidence>
<dbReference type="PROSITE" id="PS50011">
    <property type="entry name" value="PROTEIN_KINASE_DOM"/>
    <property type="match status" value="1"/>
</dbReference>
<comment type="cofactor">
    <cofactor evidence="8">
        <name>Mg(2+)</name>
        <dbReference type="ChEBI" id="CHEBI:18420"/>
    </cofactor>
</comment>
<dbReference type="InterPro" id="IPR011009">
    <property type="entry name" value="Kinase-like_dom_sf"/>
</dbReference>
<evidence type="ECO:0000256" key="5">
    <source>
        <dbReference type="ARBA" id="ARBA00022840"/>
    </source>
</evidence>
<gene>
    <name evidence="11" type="ORF">CTAYLR_004165</name>
</gene>
<dbReference type="PROSITE" id="PS01351">
    <property type="entry name" value="MAPK"/>
    <property type="match status" value="1"/>
</dbReference>
<protein>
    <recommendedName>
        <fullName evidence="8">Mitogen-activated protein kinase</fullName>
        <ecNumber evidence="8">2.7.11.24</ecNumber>
    </recommendedName>
</protein>
<comment type="similarity">
    <text evidence="8">Belongs to the protein kinase superfamily. Ser/Thr protein kinase family. MAP kinase subfamily.</text>
</comment>
<keyword evidence="5 6" id="KW-0067">ATP-binding</keyword>
<reference evidence="11" key="1">
    <citation type="submission" date="2023-01" db="EMBL/GenBank/DDBJ databases">
        <title>Metagenome sequencing of chrysophaentin producing Chrysophaeum taylorii.</title>
        <authorList>
            <person name="Davison J."/>
            <person name="Bewley C."/>
        </authorList>
    </citation>
    <scope>NUCLEOTIDE SEQUENCE</scope>
    <source>
        <strain evidence="11">NIES-1699</strain>
    </source>
</reference>
<feature type="compositionally biased region" description="Acidic residues" evidence="9">
    <location>
        <begin position="379"/>
        <end position="394"/>
    </location>
</feature>
<dbReference type="CDD" id="cd07834">
    <property type="entry name" value="STKc_MAPK"/>
    <property type="match status" value="1"/>
</dbReference>
<evidence type="ECO:0000256" key="8">
    <source>
        <dbReference type="RuleBase" id="RU361165"/>
    </source>
</evidence>
<dbReference type="PROSITE" id="PS00107">
    <property type="entry name" value="PROTEIN_KINASE_ATP"/>
    <property type="match status" value="1"/>
</dbReference>
<dbReference type="PANTHER" id="PTHR24055">
    <property type="entry name" value="MITOGEN-ACTIVATED PROTEIN KINASE"/>
    <property type="match status" value="1"/>
</dbReference>
<dbReference type="InterPro" id="IPR003527">
    <property type="entry name" value="MAP_kinase_CS"/>
</dbReference>
<dbReference type="InterPro" id="IPR017441">
    <property type="entry name" value="Protein_kinase_ATP_BS"/>
</dbReference>
<evidence type="ECO:0000313" key="12">
    <source>
        <dbReference type="Proteomes" id="UP001230188"/>
    </source>
</evidence>
<dbReference type="Proteomes" id="UP001230188">
    <property type="component" value="Unassembled WGS sequence"/>
</dbReference>
<accession>A0AAD7UN99</accession>
<dbReference type="InterPro" id="IPR008271">
    <property type="entry name" value="Ser/Thr_kinase_AS"/>
</dbReference>
<comment type="activity regulation">
    <text evidence="8">Activated by threonine and tyrosine phosphorylation.</text>
</comment>
<evidence type="ECO:0000256" key="2">
    <source>
        <dbReference type="ARBA" id="ARBA00022679"/>
    </source>
</evidence>
<evidence type="ECO:0000256" key="4">
    <source>
        <dbReference type="ARBA" id="ARBA00022777"/>
    </source>
</evidence>
<dbReference type="Gene3D" id="1.10.510.10">
    <property type="entry name" value="Transferase(Phosphotransferase) domain 1"/>
    <property type="match status" value="1"/>
</dbReference>
<dbReference type="InterPro" id="IPR050117">
    <property type="entry name" value="MAPK"/>
</dbReference>
<dbReference type="Gene3D" id="3.30.200.20">
    <property type="entry name" value="Phosphorylase Kinase, domain 1"/>
    <property type="match status" value="1"/>
</dbReference>
<evidence type="ECO:0000256" key="3">
    <source>
        <dbReference type="ARBA" id="ARBA00022741"/>
    </source>
</evidence>
<sequence length="409" mass="46268">MSFRRKYHAVPLGRDSFYIDVRYTNLRPIGGGSYGVVCSADDTVTGCRVAIKKIANVFSDLVDAKRILREIKLLRHFGQHENIVQIKDIITVPPNTIDFTDVYIVTNLMESDLDRIITSRQTLTNQHHQYFLYQILRGLKYIHSASVLHRDLKPSNLLVNSNCDLAICDFGLARGVDDELSKLTEYVVTRWYRAPELLCETKNYDEAIDVWSVGCIFAEMLRRKPFFRGDTPQHQLETIISVLGRPTNEALSRVRHEAARRAILAGAECDPYPFASYFPRDTSPLALDLLAKMLVFDPADRITVDAALDHPYLADLHGQMPEPLCDDTFDFDFERSNNQDAASAKDDSLPKEELQSMMFEEMVQLHLVIEDAAKASDAKDDDDASNVGSPDDEMSTARALDDEEPDEAK</sequence>
<dbReference type="SMART" id="SM00220">
    <property type="entry name" value="S_TKc"/>
    <property type="match status" value="1"/>
</dbReference>
<keyword evidence="12" id="KW-1185">Reference proteome</keyword>
<dbReference type="EMBL" id="JAQMWT010000078">
    <property type="protein sequence ID" value="KAJ8611261.1"/>
    <property type="molecule type" value="Genomic_DNA"/>
</dbReference>
<keyword evidence="8" id="KW-0460">Magnesium</keyword>
<evidence type="ECO:0000256" key="9">
    <source>
        <dbReference type="SAM" id="MobiDB-lite"/>
    </source>
</evidence>
<feature type="region of interest" description="Disordered" evidence="9">
    <location>
        <begin position="374"/>
        <end position="409"/>
    </location>
</feature>
<dbReference type="GO" id="GO:0004707">
    <property type="term" value="F:MAP kinase activity"/>
    <property type="evidence" value="ECO:0007669"/>
    <property type="project" value="UniProtKB-EC"/>
</dbReference>
<evidence type="ECO:0000256" key="1">
    <source>
        <dbReference type="ARBA" id="ARBA00022527"/>
    </source>
</evidence>
<comment type="catalytic activity">
    <reaction evidence="8">
        <text>L-threonyl-[protein] + ATP = O-phospho-L-threonyl-[protein] + ADP + H(+)</text>
        <dbReference type="Rhea" id="RHEA:46608"/>
        <dbReference type="Rhea" id="RHEA-COMP:11060"/>
        <dbReference type="Rhea" id="RHEA-COMP:11605"/>
        <dbReference type="ChEBI" id="CHEBI:15378"/>
        <dbReference type="ChEBI" id="CHEBI:30013"/>
        <dbReference type="ChEBI" id="CHEBI:30616"/>
        <dbReference type="ChEBI" id="CHEBI:61977"/>
        <dbReference type="ChEBI" id="CHEBI:456216"/>
        <dbReference type="EC" id="2.7.11.24"/>
    </reaction>
</comment>
<organism evidence="11 12">
    <name type="scientific">Chrysophaeum taylorii</name>
    <dbReference type="NCBI Taxonomy" id="2483200"/>
    <lineage>
        <taxon>Eukaryota</taxon>
        <taxon>Sar</taxon>
        <taxon>Stramenopiles</taxon>
        <taxon>Ochrophyta</taxon>
        <taxon>Pelagophyceae</taxon>
        <taxon>Pelagomonadales</taxon>
        <taxon>Pelagomonadaceae</taxon>
        <taxon>Chrysophaeum</taxon>
    </lineage>
</organism>
<dbReference type="SUPFAM" id="SSF56112">
    <property type="entry name" value="Protein kinase-like (PK-like)"/>
    <property type="match status" value="1"/>
</dbReference>
<evidence type="ECO:0000256" key="6">
    <source>
        <dbReference type="PROSITE-ProRule" id="PRU10141"/>
    </source>
</evidence>
<keyword evidence="3 6" id="KW-0547">Nucleotide-binding</keyword>
<keyword evidence="2 8" id="KW-0808">Transferase</keyword>
<dbReference type="FunFam" id="3.30.200.20:FF:000046">
    <property type="entry name" value="Mitogen-activated protein kinase"/>
    <property type="match status" value="1"/>
</dbReference>
<dbReference type="Pfam" id="PF00069">
    <property type="entry name" value="Pkinase"/>
    <property type="match status" value="1"/>
</dbReference>